<evidence type="ECO:0000313" key="2">
    <source>
        <dbReference type="EMBL" id="GAI63276.1"/>
    </source>
</evidence>
<dbReference type="EMBL" id="BARW01001739">
    <property type="protein sequence ID" value="GAI63276.1"/>
    <property type="molecule type" value="Genomic_DNA"/>
</dbReference>
<feature type="domain" description="Transglutaminase-like" evidence="1">
    <location>
        <begin position="86"/>
        <end position="151"/>
    </location>
</feature>
<name>X1R8C0_9ZZZZ</name>
<accession>X1R8C0</accession>
<sequence>MEDWIQYYATPGLMTELGEHSLLFNGLPTDIPTLCGIVQGLILHLHWAERYGVKLSEERRQEANLRRVSRQLSRIRELDENPLTTARPFKRRIVGTCRDYSVFLSAILRYQGIPARARCGFGTYFTPNKYEDHWVCEYWKADEERWVMVDAQLDQFQRDVLSIEFNTFDMPEGQFLSAGKAWELCHAGKTDPESFGIFDMHGMWFIGGNVVRDLLSLNKIELLPWDGWGFMPRYEQQDIPLEDMELLDRVASVTLAGNEAFSEVHSIFENEEKLHLPPGWEL</sequence>
<dbReference type="Gene3D" id="3.10.620.30">
    <property type="match status" value="1"/>
</dbReference>
<dbReference type="InterPro" id="IPR038765">
    <property type="entry name" value="Papain-like_cys_pep_sf"/>
</dbReference>
<reference evidence="2" key="1">
    <citation type="journal article" date="2014" name="Front. Microbiol.">
        <title>High frequency of phylogenetically diverse reductive dehalogenase-homologous genes in deep subseafloor sedimentary metagenomes.</title>
        <authorList>
            <person name="Kawai M."/>
            <person name="Futagami T."/>
            <person name="Toyoda A."/>
            <person name="Takaki Y."/>
            <person name="Nishi S."/>
            <person name="Hori S."/>
            <person name="Arai W."/>
            <person name="Tsubouchi T."/>
            <person name="Morono Y."/>
            <person name="Uchiyama I."/>
            <person name="Ito T."/>
            <person name="Fujiyama A."/>
            <person name="Inagaki F."/>
            <person name="Takami H."/>
        </authorList>
    </citation>
    <scope>NUCLEOTIDE SEQUENCE</scope>
    <source>
        <strain evidence="2">Expedition CK06-06</strain>
    </source>
</reference>
<comment type="caution">
    <text evidence="2">The sequence shown here is derived from an EMBL/GenBank/DDBJ whole genome shotgun (WGS) entry which is preliminary data.</text>
</comment>
<dbReference type="SUPFAM" id="SSF54001">
    <property type="entry name" value="Cysteine proteinases"/>
    <property type="match status" value="1"/>
</dbReference>
<dbReference type="InterPro" id="IPR002931">
    <property type="entry name" value="Transglutaminase-like"/>
</dbReference>
<organism evidence="2">
    <name type="scientific">marine sediment metagenome</name>
    <dbReference type="NCBI Taxonomy" id="412755"/>
    <lineage>
        <taxon>unclassified sequences</taxon>
        <taxon>metagenomes</taxon>
        <taxon>ecological metagenomes</taxon>
    </lineage>
</organism>
<protein>
    <recommendedName>
        <fullName evidence="1">Transglutaminase-like domain-containing protein</fullName>
    </recommendedName>
</protein>
<gene>
    <name evidence="2" type="ORF">S12H4_05313</name>
</gene>
<evidence type="ECO:0000259" key="1">
    <source>
        <dbReference type="Pfam" id="PF01841"/>
    </source>
</evidence>
<dbReference type="AlphaFoldDB" id="X1R8C0"/>
<dbReference type="Pfam" id="PF01841">
    <property type="entry name" value="Transglut_core"/>
    <property type="match status" value="1"/>
</dbReference>
<proteinExistence type="predicted"/>